<organism evidence="4 5">
    <name type="scientific">Novipirellula caenicola</name>
    <dbReference type="NCBI Taxonomy" id="1536901"/>
    <lineage>
        <taxon>Bacteria</taxon>
        <taxon>Pseudomonadati</taxon>
        <taxon>Planctomycetota</taxon>
        <taxon>Planctomycetia</taxon>
        <taxon>Pirellulales</taxon>
        <taxon>Pirellulaceae</taxon>
        <taxon>Novipirellula</taxon>
    </lineage>
</organism>
<reference evidence="4 5" key="1">
    <citation type="submission" date="2024-02" db="EMBL/GenBank/DDBJ databases">
        <title>Rhodopirellula caenicola NBRC 110016.</title>
        <authorList>
            <person name="Ichikawa N."/>
            <person name="Katano-Makiyama Y."/>
            <person name="Hidaka K."/>
        </authorList>
    </citation>
    <scope>NUCLEOTIDE SEQUENCE [LARGE SCALE GENOMIC DNA]</scope>
    <source>
        <strain evidence="4 5">NBRC 110016</strain>
    </source>
</reference>
<feature type="domain" description="Glycosyltransferase subfamily 4-like N-terminal" evidence="3">
    <location>
        <begin position="38"/>
        <end position="142"/>
    </location>
</feature>
<dbReference type="PANTHER" id="PTHR46401">
    <property type="entry name" value="GLYCOSYLTRANSFERASE WBBK-RELATED"/>
    <property type="match status" value="1"/>
</dbReference>
<feature type="domain" description="Glycosyl transferase family 1" evidence="2">
    <location>
        <begin position="154"/>
        <end position="304"/>
    </location>
</feature>
<accession>A0ABP9VMI4</accession>
<dbReference type="Gene3D" id="3.40.50.2000">
    <property type="entry name" value="Glycogen Phosphorylase B"/>
    <property type="match status" value="2"/>
</dbReference>
<gene>
    <name evidence="4" type="primary">mshA_2</name>
    <name evidence="4" type="ORF">Rcae01_00346</name>
</gene>
<dbReference type="Pfam" id="PF13439">
    <property type="entry name" value="Glyco_transf_4"/>
    <property type="match status" value="1"/>
</dbReference>
<dbReference type="Proteomes" id="UP001416858">
    <property type="component" value="Unassembled WGS sequence"/>
</dbReference>
<keyword evidence="5" id="KW-1185">Reference proteome</keyword>
<dbReference type="SUPFAM" id="SSF53756">
    <property type="entry name" value="UDP-Glycosyltransferase/glycogen phosphorylase"/>
    <property type="match status" value="1"/>
</dbReference>
<evidence type="ECO:0000259" key="2">
    <source>
        <dbReference type="Pfam" id="PF00534"/>
    </source>
</evidence>
<dbReference type="InterPro" id="IPR028098">
    <property type="entry name" value="Glyco_trans_4-like_N"/>
</dbReference>
<evidence type="ECO:0000313" key="5">
    <source>
        <dbReference type="Proteomes" id="UP001416858"/>
    </source>
</evidence>
<dbReference type="EMBL" id="BAABRO010000001">
    <property type="protein sequence ID" value="GAA5504907.1"/>
    <property type="molecule type" value="Genomic_DNA"/>
</dbReference>
<sequence>MNYFYDQRWCGQHGIGRFASEIRKQLTDFHDVRLTSKPLALRDGMALSKFLRRNQASLYVSPGFNVPWKLSCNVVVCIHDMIHTHFRQEASIAKTAYYRLFQRPVVRRSALTLTVSQYSRREIVEWYGIPEERVVVVGNGISESFTATGPRFSHPRPYILYVGNTRPHKNVECLLEAVKRLDPTTTPDLVMVCRPTAELKQWIFEAGLTDRTTILSGIDDTQLASVYRGAECLVFPSLYEGFGLPAVEAMACGCPTLLSDRTSLPEIGGDAAVYFDASSADELRDHLHRFFSGAVDRDEMIKRGLDRATQFSWESARRKVRDSLVQAKLLPA</sequence>
<evidence type="ECO:0000313" key="4">
    <source>
        <dbReference type="EMBL" id="GAA5504907.1"/>
    </source>
</evidence>
<name>A0ABP9VMI4_9BACT</name>
<dbReference type="Pfam" id="PF00534">
    <property type="entry name" value="Glycos_transf_1"/>
    <property type="match status" value="1"/>
</dbReference>
<dbReference type="CDD" id="cd03809">
    <property type="entry name" value="GT4_MtfB-like"/>
    <property type="match status" value="1"/>
</dbReference>
<dbReference type="PANTHER" id="PTHR46401:SF2">
    <property type="entry name" value="GLYCOSYLTRANSFERASE WBBK-RELATED"/>
    <property type="match status" value="1"/>
</dbReference>
<comment type="caution">
    <text evidence="4">The sequence shown here is derived from an EMBL/GenBank/DDBJ whole genome shotgun (WGS) entry which is preliminary data.</text>
</comment>
<dbReference type="RefSeq" id="WP_345681989.1">
    <property type="nucleotide sequence ID" value="NZ_BAABRO010000001.1"/>
</dbReference>
<dbReference type="InterPro" id="IPR001296">
    <property type="entry name" value="Glyco_trans_1"/>
</dbReference>
<proteinExistence type="predicted"/>
<evidence type="ECO:0000256" key="1">
    <source>
        <dbReference type="ARBA" id="ARBA00022679"/>
    </source>
</evidence>
<evidence type="ECO:0000259" key="3">
    <source>
        <dbReference type="Pfam" id="PF13439"/>
    </source>
</evidence>
<protein>
    <submittedName>
        <fullName evidence="4">D-inositol-3-phosphate glycosyltransferase</fullName>
    </submittedName>
</protein>
<keyword evidence="1" id="KW-0808">Transferase</keyword>